<dbReference type="PANTHER" id="PTHR43267">
    <property type="entry name" value="TRNA THREONYLCARBAMOYLADENOSINE DEHYDRATASE"/>
    <property type="match status" value="1"/>
</dbReference>
<sequence>MLDLDKLTFEKVIDKEIRDDSLFVTLSGRQNLVFNVEIRGLDVLPFSFPSVYLKNEDLIGKIPHISDNGLICYEAAKERTIVNYHLSSDDLLNVYIQDILKFLDRCSLAVYKDELYDEIEGFYSELKYIYSGYYATNESSYIYLKTKDMKDPYFIYENIRGIGNLDKEISKNDIIINGVHFALDDYIDPVDLDDLFKNIWIKIKSEEKRKFNLDFNSKKPLYILISLPRISNDNERAQFLFKIISEENRNSNLLDINLEKIQIEIFKIKRVNKEYLTQRGGASLIHDEISIIGVGSVGSEILSILSKSGISKFNIFDFDYMSTDNIYRHRLGLIYTGFPNSIRGCSKTESLKNHIEKNIPYVTIDEKRCYFTEDNIKELNKSSITIVSTGDVSQCLKLNSKLIEANIKNIIYVFNEPNGYGGHAIYINMEEMCFECLFNFDNQIEDSFGFIKSDESKVTKNLTGCAGTFTSFSYLDSVQTATLASRLALEVLFNQRSKSTIFSWKSEFAEGLSTTSNFDNISNASQIKFLEKNINCRCCNED</sequence>
<feature type="domain" description="THIF-type NAD/FAD binding fold" evidence="1">
    <location>
        <begin position="283"/>
        <end position="441"/>
    </location>
</feature>
<comment type="caution">
    <text evidence="2">The sequence shown here is derived from an EMBL/GenBank/DDBJ whole genome shotgun (WGS) entry which is preliminary data.</text>
</comment>
<dbReference type="RefSeq" id="WP_407876528.1">
    <property type="nucleotide sequence ID" value="NZ_BTHG01000001.1"/>
</dbReference>
<dbReference type="Gene3D" id="3.40.50.720">
    <property type="entry name" value="NAD(P)-binding Rossmann-like Domain"/>
    <property type="match status" value="1"/>
</dbReference>
<reference evidence="2 3" key="1">
    <citation type="journal article" date="2024" name="Dis. Aquat. Organ.">
        <title>Francisella sciaenopsi sp. nov. isolated from diseased red drum Sciaenops ocellatus in Florida, USA.</title>
        <authorList>
            <person name="Kawahara M."/>
            <person name="Cody T.T."/>
            <person name="Yanong R.P.E."/>
            <person name="Henderson E."/>
            <person name="Yazdi Z."/>
            <person name="Soto E."/>
        </authorList>
    </citation>
    <scope>NUCLEOTIDE SEQUENCE [LARGE SCALE GENOMIC DNA]</scope>
    <source>
        <strain evidence="2 3">R22-20-7</strain>
    </source>
</reference>
<protein>
    <recommendedName>
        <fullName evidence="1">THIF-type NAD/FAD binding fold domain-containing protein</fullName>
    </recommendedName>
</protein>
<dbReference type="Proteomes" id="UP001628164">
    <property type="component" value="Unassembled WGS sequence"/>
</dbReference>
<dbReference type="InterPro" id="IPR035985">
    <property type="entry name" value="Ubiquitin-activating_enz"/>
</dbReference>
<evidence type="ECO:0000313" key="3">
    <source>
        <dbReference type="Proteomes" id="UP001628164"/>
    </source>
</evidence>
<dbReference type="PANTHER" id="PTHR43267:SF1">
    <property type="entry name" value="TRNA THREONYLCARBAMOYLADENOSINE DEHYDRATASE"/>
    <property type="match status" value="1"/>
</dbReference>
<name>A0ABQ6PEC3_9GAMM</name>
<dbReference type="EMBL" id="BTHG01000001">
    <property type="protein sequence ID" value="GMN88613.1"/>
    <property type="molecule type" value="Genomic_DNA"/>
</dbReference>
<dbReference type="Pfam" id="PF00899">
    <property type="entry name" value="ThiF"/>
    <property type="match status" value="1"/>
</dbReference>
<evidence type="ECO:0000313" key="2">
    <source>
        <dbReference type="EMBL" id="GMN88613.1"/>
    </source>
</evidence>
<keyword evidence="3" id="KW-1185">Reference proteome</keyword>
<evidence type="ECO:0000259" key="1">
    <source>
        <dbReference type="Pfam" id="PF00899"/>
    </source>
</evidence>
<organism evidence="2 3">
    <name type="scientific">Francisella sciaenopsi</name>
    <dbReference type="NCBI Taxonomy" id="3055034"/>
    <lineage>
        <taxon>Bacteria</taxon>
        <taxon>Pseudomonadati</taxon>
        <taxon>Pseudomonadota</taxon>
        <taxon>Gammaproteobacteria</taxon>
        <taxon>Thiotrichales</taxon>
        <taxon>Francisellaceae</taxon>
        <taxon>Francisella</taxon>
    </lineage>
</organism>
<accession>A0ABQ6PEC3</accession>
<gene>
    <name evidence="2" type="ORF">fsci_00990</name>
</gene>
<dbReference type="InterPro" id="IPR000594">
    <property type="entry name" value="ThiF_NAD_FAD-bd"/>
</dbReference>
<proteinExistence type="predicted"/>
<dbReference type="InterPro" id="IPR045886">
    <property type="entry name" value="ThiF/MoeB/HesA"/>
</dbReference>
<dbReference type="SUPFAM" id="SSF69572">
    <property type="entry name" value="Activating enzymes of the ubiquitin-like proteins"/>
    <property type="match status" value="1"/>
</dbReference>